<dbReference type="AlphaFoldDB" id="A0A1X7LPU8"/>
<gene>
    <name evidence="3" type="ORF">SAMN06295960_4030</name>
</gene>
<comment type="similarity">
    <text evidence="1 2">Belongs to the LOG family.</text>
</comment>
<proteinExistence type="inferred from homology"/>
<keyword evidence="2" id="KW-0378">Hydrolase</keyword>
<evidence type="ECO:0000313" key="3">
    <source>
        <dbReference type="EMBL" id="SMG55898.1"/>
    </source>
</evidence>
<dbReference type="NCBIfam" id="TIGR00730">
    <property type="entry name" value="Rossman fold protein, TIGR00730 family"/>
    <property type="match status" value="1"/>
</dbReference>
<dbReference type="PANTHER" id="PTHR31223">
    <property type="entry name" value="LOG FAMILY PROTEIN YJL055W"/>
    <property type="match status" value="1"/>
</dbReference>
<evidence type="ECO:0000256" key="1">
    <source>
        <dbReference type="ARBA" id="ARBA00006763"/>
    </source>
</evidence>
<name>A0A1X7LPU8_9BACL</name>
<dbReference type="GO" id="GO:0005829">
    <property type="term" value="C:cytosol"/>
    <property type="evidence" value="ECO:0007669"/>
    <property type="project" value="TreeGrafter"/>
</dbReference>
<accession>A0A1X7LPU8</accession>
<dbReference type="RefSeq" id="WP_085497282.1">
    <property type="nucleotide sequence ID" value="NZ_FXAZ01000006.1"/>
</dbReference>
<dbReference type="InterPro" id="IPR005269">
    <property type="entry name" value="LOG"/>
</dbReference>
<dbReference type="Pfam" id="PF03641">
    <property type="entry name" value="Lysine_decarbox"/>
    <property type="match status" value="1"/>
</dbReference>
<reference evidence="3 4" key="1">
    <citation type="submission" date="2017-04" db="EMBL/GenBank/DDBJ databases">
        <authorList>
            <person name="Afonso C.L."/>
            <person name="Miller P.J."/>
            <person name="Scott M.A."/>
            <person name="Spackman E."/>
            <person name="Goraichik I."/>
            <person name="Dimitrov K.M."/>
            <person name="Suarez D.L."/>
            <person name="Swayne D.E."/>
        </authorList>
    </citation>
    <scope>NUCLEOTIDE SEQUENCE [LARGE SCALE GENOMIC DNA]</scope>
    <source>
        <strain evidence="3 4">11</strain>
    </source>
</reference>
<dbReference type="Gene3D" id="3.40.50.450">
    <property type="match status" value="1"/>
</dbReference>
<protein>
    <recommendedName>
        <fullName evidence="2">Cytokinin riboside 5'-monophosphate phosphoribohydrolase</fullName>
        <ecNumber evidence="2">3.2.2.n1</ecNumber>
    </recommendedName>
</protein>
<evidence type="ECO:0000256" key="2">
    <source>
        <dbReference type="RuleBase" id="RU363015"/>
    </source>
</evidence>
<dbReference type="InterPro" id="IPR031100">
    <property type="entry name" value="LOG_fam"/>
</dbReference>
<organism evidence="3 4">
    <name type="scientific">Paenibacillus aquistagni</name>
    <dbReference type="NCBI Taxonomy" id="1852522"/>
    <lineage>
        <taxon>Bacteria</taxon>
        <taxon>Bacillati</taxon>
        <taxon>Bacillota</taxon>
        <taxon>Bacilli</taxon>
        <taxon>Bacillales</taxon>
        <taxon>Paenibacillaceae</taxon>
        <taxon>Paenibacillus</taxon>
    </lineage>
</organism>
<keyword evidence="4" id="KW-1185">Reference proteome</keyword>
<dbReference type="Proteomes" id="UP000193834">
    <property type="component" value="Unassembled WGS sequence"/>
</dbReference>
<dbReference type="GO" id="GO:0016799">
    <property type="term" value="F:hydrolase activity, hydrolyzing N-glycosyl compounds"/>
    <property type="evidence" value="ECO:0007669"/>
    <property type="project" value="TreeGrafter"/>
</dbReference>
<sequence>MKTICVYAGSNLGNRPEYAEEARKLGRLLAEQGIELVYGGSKVGLMGEVANSALEHGGRVVGVMPKGLFRGEVVHAGLTEFIEVKDMHERKALMAQRSDGFIALPGGFGTFEEWFEAISWTQIGIHNKPVALLNVLDYYTPLLRMVDHSIEAEFAQVSHRQLVVEANTAEELLAKMEQYQRPEMTNKWKQLED</sequence>
<evidence type="ECO:0000313" key="4">
    <source>
        <dbReference type="Proteomes" id="UP000193834"/>
    </source>
</evidence>
<dbReference type="GO" id="GO:0009691">
    <property type="term" value="P:cytokinin biosynthetic process"/>
    <property type="evidence" value="ECO:0007669"/>
    <property type="project" value="UniProtKB-UniRule"/>
</dbReference>
<dbReference type="PANTHER" id="PTHR31223:SF70">
    <property type="entry name" value="LOG FAMILY PROTEIN YJL055W"/>
    <property type="match status" value="1"/>
</dbReference>
<dbReference type="OrthoDB" id="9801098at2"/>
<dbReference type="EMBL" id="FXAZ01000006">
    <property type="protein sequence ID" value="SMG55898.1"/>
    <property type="molecule type" value="Genomic_DNA"/>
</dbReference>
<dbReference type="FunFam" id="3.40.50.450:FF:000012">
    <property type="entry name" value="LOG family protein YvdD"/>
    <property type="match status" value="1"/>
</dbReference>
<keyword evidence="2" id="KW-0203">Cytokinin biosynthesis</keyword>
<dbReference type="EC" id="3.2.2.n1" evidence="2"/>
<dbReference type="SUPFAM" id="SSF102405">
    <property type="entry name" value="MCP/YpsA-like"/>
    <property type="match status" value="1"/>
</dbReference>
<dbReference type="STRING" id="1852522.SAMN06295960_4030"/>